<feature type="transmembrane region" description="Helical" evidence="2">
    <location>
        <begin position="43"/>
        <end position="62"/>
    </location>
</feature>
<organism evidence="3 4">
    <name type="scientific">Fonsecaea erecta</name>
    <dbReference type="NCBI Taxonomy" id="1367422"/>
    <lineage>
        <taxon>Eukaryota</taxon>
        <taxon>Fungi</taxon>
        <taxon>Dikarya</taxon>
        <taxon>Ascomycota</taxon>
        <taxon>Pezizomycotina</taxon>
        <taxon>Eurotiomycetes</taxon>
        <taxon>Chaetothyriomycetidae</taxon>
        <taxon>Chaetothyriales</taxon>
        <taxon>Herpotrichiellaceae</taxon>
        <taxon>Fonsecaea</taxon>
    </lineage>
</organism>
<keyword evidence="2" id="KW-0472">Membrane</keyword>
<feature type="region of interest" description="Disordered" evidence="1">
    <location>
        <begin position="622"/>
        <end position="707"/>
    </location>
</feature>
<dbReference type="AlphaFoldDB" id="A0A178ZP11"/>
<protein>
    <submittedName>
        <fullName evidence="3">Uncharacterized protein</fullName>
    </submittedName>
</protein>
<reference evidence="3 4" key="1">
    <citation type="submission" date="2016-04" db="EMBL/GenBank/DDBJ databases">
        <title>Draft genome of Fonsecaea erecta CBS 125763.</title>
        <authorList>
            <person name="Weiss V.A."/>
            <person name="Vicente V.A."/>
            <person name="Raittz R.T."/>
            <person name="Moreno L.F."/>
            <person name="De Souza E.M."/>
            <person name="Pedrosa F.O."/>
            <person name="Steffens M.B."/>
            <person name="Faoro H."/>
            <person name="Tadra-Sfeir M.Z."/>
            <person name="Najafzadeh M.J."/>
            <person name="Felipe M.S."/>
            <person name="Teixeira M."/>
            <person name="Sun J."/>
            <person name="Xi L."/>
            <person name="Gomes R."/>
            <person name="De Azevedo C.M."/>
            <person name="Salgado C.G."/>
            <person name="Da Silva M.B."/>
            <person name="Nascimento M.F."/>
            <person name="Queiroz-Telles F."/>
            <person name="Attili D.S."/>
            <person name="Gorbushina A."/>
        </authorList>
    </citation>
    <scope>NUCLEOTIDE SEQUENCE [LARGE SCALE GENOMIC DNA]</scope>
    <source>
        <strain evidence="3 4">CBS 125763</strain>
    </source>
</reference>
<evidence type="ECO:0000313" key="3">
    <source>
        <dbReference type="EMBL" id="OAP61564.1"/>
    </source>
</evidence>
<feature type="compositionally biased region" description="Polar residues" evidence="1">
    <location>
        <begin position="666"/>
        <end position="676"/>
    </location>
</feature>
<evidence type="ECO:0000256" key="1">
    <source>
        <dbReference type="SAM" id="MobiDB-lite"/>
    </source>
</evidence>
<feature type="transmembrane region" description="Helical" evidence="2">
    <location>
        <begin position="117"/>
        <end position="141"/>
    </location>
</feature>
<evidence type="ECO:0000256" key="2">
    <source>
        <dbReference type="SAM" id="Phobius"/>
    </source>
</evidence>
<feature type="transmembrane region" description="Helical" evidence="2">
    <location>
        <begin position="566"/>
        <end position="588"/>
    </location>
</feature>
<accession>A0A178ZP11</accession>
<keyword evidence="2" id="KW-1133">Transmembrane helix</keyword>
<dbReference type="RefSeq" id="XP_018694931.1">
    <property type="nucleotide sequence ID" value="XM_018835281.1"/>
</dbReference>
<dbReference type="EMBL" id="LVYI01000003">
    <property type="protein sequence ID" value="OAP61564.1"/>
    <property type="molecule type" value="Genomic_DNA"/>
</dbReference>
<dbReference type="GeneID" id="30007936"/>
<comment type="caution">
    <text evidence="3">The sequence shown here is derived from an EMBL/GenBank/DDBJ whole genome shotgun (WGS) entry which is preliminary data.</text>
</comment>
<gene>
    <name evidence="3" type="ORF">AYL99_03767</name>
</gene>
<dbReference type="Proteomes" id="UP000078343">
    <property type="component" value="Unassembled WGS sequence"/>
</dbReference>
<feature type="compositionally biased region" description="Polar residues" evidence="1">
    <location>
        <begin position="687"/>
        <end position="697"/>
    </location>
</feature>
<dbReference type="OrthoDB" id="3540210at2759"/>
<proteinExistence type="predicted"/>
<sequence>MAQAWDPAAYVHEGLWTNFTKGGIRGLTLTLCPKNAALLTSSLTLFITLSGGQLWTIIRFTLHQLQALPKPKDSRELHNQQQLILRNATTDLATMRLLLNLVWAYRWGKRKGSSRSIQIASLALIHAIIFMVAGAFSSTFLNAGPSVLSRSDRCGVWDEAYYEIAAAHNVNPTSAENFSLSVQYIIKQEHDVQLSLEYAQKCYLTTPPYYMASTCNTIQKPSLAFSNYTSECPFQPQLCHNKSDSIVFDTGIINSHDDLGINAHPEDRLTYQRITTCAVLNSTGYMSGWDGSNDSTDEPAYAYFGSSAEGNYTYSYSNFASLYTDYTPKVTVAYQLYAALAYGPVPEAQSPSQGDFEPLPELKNNSADVILFFLSYTGRYVEAIEDPWFLANRLHLVESDFPLVRSQYSRDSPISTLGCTEQHKFCTNSGKCTPFLGFDQVQHVDAFNFALTAHQNVTFDRMLRAVTASSLRQIVHFLALTSTPLLAMNSNGVQSHTLSLKLPNNQWQLELNYWHSIAMAQLQRIIVEWGTGQIAPEPQFLIRPQTEPDAWFCKNLMIPSTVYQSFSLLAIILTLTLGSLVILISLTIENCLGWAQGRFSRGLARREYWNRDNMLRLQSWFNESPTMPQPPPKDFKPNTWHHKTPESLELGSLPPVRDLHKDINSDADSGNDSPYQAPQRDICGPPSFNNRIKSPESTPRRSSDIFPNPIRDSWMTISLDGSDAAVPEAPVNVLDRNVNARTDSEPMIVTGCSRPAQLVTGHLGYVVAEAQSIWI</sequence>
<keyword evidence="2" id="KW-0812">Transmembrane</keyword>
<name>A0A178ZP11_9EURO</name>
<evidence type="ECO:0000313" key="4">
    <source>
        <dbReference type="Proteomes" id="UP000078343"/>
    </source>
</evidence>
<keyword evidence="4" id="KW-1185">Reference proteome</keyword>